<gene>
    <name evidence="12" type="ORF">GAYE_SCF00G1716</name>
</gene>
<dbReference type="GO" id="GO:0006420">
    <property type="term" value="P:arginyl-tRNA aminoacylation"/>
    <property type="evidence" value="ECO:0007669"/>
    <property type="project" value="InterPro"/>
</dbReference>
<evidence type="ECO:0000256" key="10">
    <source>
        <dbReference type="ARBA" id="ARBA00047937"/>
    </source>
</evidence>
<dbReference type="NCBIfam" id="TIGR00211">
    <property type="entry name" value="glyS"/>
    <property type="match status" value="1"/>
</dbReference>
<dbReference type="PRINTS" id="PR01044">
    <property type="entry name" value="TRNASYNTHGA"/>
</dbReference>
<evidence type="ECO:0000313" key="13">
    <source>
        <dbReference type="Proteomes" id="UP001300502"/>
    </source>
</evidence>
<organism evidence="12 13">
    <name type="scientific">Galdieria yellowstonensis</name>
    <dbReference type="NCBI Taxonomy" id="3028027"/>
    <lineage>
        <taxon>Eukaryota</taxon>
        <taxon>Rhodophyta</taxon>
        <taxon>Bangiophyceae</taxon>
        <taxon>Galdieriales</taxon>
        <taxon>Galdieriaceae</taxon>
        <taxon>Galdieria</taxon>
    </lineage>
</organism>
<dbReference type="PANTHER" id="PTHR30075:SF2">
    <property type="entry name" value="GLYCINE--TRNA LIGASE, CHLOROPLASTIC_MITOCHONDRIAL 2"/>
    <property type="match status" value="1"/>
</dbReference>
<reference evidence="12 13" key="1">
    <citation type="submission" date="2022-07" db="EMBL/GenBank/DDBJ databases">
        <title>Genome-wide signatures of adaptation to extreme environments.</title>
        <authorList>
            <person name="Cho C.H."/>
            <person name="Yoon H.S."/>
        </authorList>
    </citation>
    <scope>NUCLEOTIDE SEQUENCE [LARGE SCALE GENOMIC DNA]</scope>
    <source>
        <strain evidence="12 13">108.79 E11</strain>
    </source>
</reference>
<dbReference type="InterPro" id="IPR015944">
    <property type="entry name" value="Gly-tRNA-synth_bsu"/>
</dbReference>
<dbReference type="GO" id="GO:0005524">
    <property type="term" value="F:ATP binding"/>
    <property type="evidence" value="ECO:0007669"/>
    <property type="project" value="UniProtKB-KW"/>
</dbReference>
<dbReference type="GO" id="GO:0004814">
    <property type="term" value="F:arginine-tRNA ligase activity"/>
    <property type="evidence" value="ECO:0007669"/>
    <property type="project" value="InterPro"/>
</dbReference>
<keyword evidence="6" id="KW-0547">Nucleotide-binding</keyword>
<dbReference type="HAMAP" id="MF_00255">
    <property type="entry name" value="Gly_tRNA_synth_beta"/>
    <property type="match status" value="1"/>
</dbReference>
<evidence type="ECO:0000256" key="8">
    <source>
        <dbReference type="ARBA" id="ARBA00022917"/>
    </source>
</evidence>
<dbReference type="InterPro" id="IPR002310">
    <property type="entry name" value="Gly-tRNA_ligase_asu"/>
</dbReference>
<protein>
    <recommendedName>
        <fullName evidence="3">glycine--tRNA ligase</fullName>
        <ecNumber evidence="3">6.1.1.14</ecNumber>
    </recommendedName>
</protein>
<dbReference type="InterPro" id="IPR006194">
    <property type="entry name" value="Gly-tRNA-synth_heterodimer"/>
</dbReference>
<dbReference type="Gene3D" id="1.20.58.180">
    <property type="entry name" value="Class II aaRS and biotin synthetases, domain 2"/>
    <property type="match status" value="1"/>
</dbReference>
<comment type="similarity">
    <text evidence="2">Belongs to the class-II aminoacyl-tRNA synthetase family.</text>
</comment>
<evidence type="ECO:0000256" key="1">
    <source>
        <dbReference type="ARBA" id="ARBA00004496"/>
    </source>
</evidence>
<dbReference type="Gene3D" id="3.30.930.10">
    <property type="entry name" value="Bira Bifunctional Protein, Domain 2"/>
    <property type="match status" value="1"/>
</dbReference>
<evidence type="ECO:0000256" key="2">
    <source>
        <dbReference type="ARBA" id="ARBA00008226"/>
    </source>
</evidence>
<dbReference type="GO" id="GO:0006426">
    <property type="term" value="P:glycyl-tRNA aminoacylation"/>
    <property type="evidence" value="ECO:0007669"/>
    <property type="project" value="InterPro"/>
</dbReference>
<dbReference type="NCBIfam" id="TIGR00388">
    <property type="entry name" value="glyQ"/>
    <property type="match status" value="1"/>
</dbReference>
<comment type="subcellular location">
    <subcellularLocation>
        <location evidence="1">Cytoplasm</location>
    </subcellularLocation>
</comment>
<dbReference type="SUPFAM" id="SSF109604">
    <property type="entry name" value="HD-domain/PDEase-like"/>
    <property type="match status" value="1"/>
</dbReference>
<dbReference type="GO" id="GO:0004820">
    <property type="term" value="F:glycine-tRNA ligase activity"/>
    <property type="evidence" value="ECO:0007669"/>
    <property type="project" value="UniProtKB-EC"/>
</dbReference>
<sequence>MQSCFVDCGICRRCSRRVPLKKHVGILVDSRRRNRQFVVPILVKACKETFVAFQDPSVQDARKDLQNHSNLFYFQLAILKLKEYWATRGCLIWSPHNSEVGAGTMNPATFLRVLGPEPWRVAYEEPSIRPDDSRYGDNPNRVQRHTQFQVILKPAPEDSQELFLNSLRALGVDVEAHDIRFVEDNWESPALGAWGLGWEVWLDGLEITQFTYFQQAGGFSLDPVSLEITYGLERIMMSLQNVSHFKEIQYNDLFSYGDLLLQNEYEMSRFYLDEADISRHKTLLQLYEEECRHLLKKQLPIAAYEFVLKASHTFNILDARGAVGVTERAKMFQRIRSMACDVASAWLETRKSRHFPLLQRAKNNIESKESSHLEHLENSILDSNTTAVNSTNKDYDCFVLEIGTEELPKDAIHLAQLHCKEEFAKLLVSNRISWRGNMVMGVTPRRIVLMIPELATSQSPENRKLKGPPAKIAYKESGEPTEALLGFCRTQGISVSSVTVEHDGKSEYIFGRKYEKGVSTVEMMTQVLPQFLESFTFARTMKWNETLVSFPRPIRWLLAMLGQETIRFRYAGLEASNCSFGLRAPIKSTPFVLKNAKNYLSTLDKEGIMLETSQRRKFIWEQASAIASGLNGSLLSSDKGQEGDECLLQEVSCLVESPVVSFGRFDESFLSLPREVLTTVMRKHQRYFPVQSTSNSEELLPVFIFVTQTRKNVELVRKGNESVLKARYTDAEFFYEHDLKQSFDTFRQKLGGLTFQERLGSMLDKTLRLERLVSALEDQMQLSTEEARNLQVAAGLCKADLASSMVIEFTSLAGVMGKYYALEKDYPPAVALAIEEHYLPRYSGDKLPSSKVGAHLGIIDRVDSLVGLFAAGCTPRANADPFGLRRIALGLVQVCILHEMNVNLRYYFQVAARLQPIDVPNEVVDQALGFVMKRLETWLIEDESTLAIANHETDVFQAVLSAQTDGKPFQVVNTLKKLMKEREKDYFEVALQAYARPAKLLLSAVSKDSSDIPEIPDPTLFETEEEKRLYYAISKYYEATRQCSNDNLSDILETLAQWKPFIDAFFDNVFVMSPEKHIRYNRLALCRMITKITTGVIDLTKLRAF</sequence>
<dbReference type="Pfam" id="PF05746">
    <property type="entry name" value="DALR_1"/>
    <property type="match status" value="1"/>
</dbReference>
<dbReference type="PROSITE" id="PS50861">
    <property type="entry name" value="AA_TRNA_LIGASE_II_GLYAB"/>
    <property type="match status" value="2"/>
</dbReference>
<evidence type="ECO:0000256" key="4">
    <source>
        <dbReference type="ARBA" id="ARBA00022490"/>
    </source>
</evidence>
<evidence type="ECO:0000256" key="9">
    <source>
        <dbReference type="ARBA" id="ARBA00023146"/>
    </source>
</evidence>
<comment type="caution">
    <text evidence="12">The sequence shown here is derived from an EMBL/GenBank/DDBJ whole genome shotgun (WGS) entry which is preliminary data.</text>
</comment>
<feature type="domain" description="DALR anticodon binding" evidence="11">
    <location>
        <begin position="992"/>
        <end position="1092"/>
    </location>
</feature>
<dbReference type="GO" id="GO:0005829">
    <property type="term" value="C:cytosol"/>
    <property type="evidence" value="ECO:0007669"/>
    <property type="project" value="TreeGrafter"/>
</dbReference>
<keyword evidence="8" id="KW-0648">Protein biosynthesis</keyword>
<evidence type="ECO:0000313" key="12">
    <source>
        <dbReference type="EMBL" id="KAK4523820.1"/>
    </source>
</evidence>
<dbReference type="InterPro" id="IPR008909">
    <property type="entry name" value="DALR_anticod-bd"/>
</dbReference>
<dbReference type="FunFam" id="3.30.930.10:FF:000006">
    <property type="entry name" value="Glycine--tRNA ligase alpha subunit"/>
    <property type="match status" value="1"/>
</dbReference>
<evidence type="ECO:0000256" key="5">
    <source>
        <dbReference type="ARBA" id="ARBA00022598"/>
    </source>
</evidence>
<evidence type="ECO:0000256" key="3">
    <source>
        <dbReference type="ARBA" id="ARBA00012829"/>
    </source>
</evidence>
<evidence type="ECO:0000259" key="11">
    <source>
        <dbReference type="Pfam" id="PF05746"/>
    </source>
</evidence>
<dbReference type="AlphaFoldDB" id="A0AAV9I8W2"/>
<accession>A0AAV9I8W2</accession>
<dbReference type="EC" id="6.1.1.14" evidence="3"/>
<dbReference type="Pfam" id="PF02092">
    <property type="entry name" value="tRNA_synt_2f"/>
    <property type="match status" value="1"/>
</dbReference>
<dbReference type="EMBL" id="JANCYU010000020">
    <property type="protein sequence ID" value="KAK4523820.1"/>
    <property type="molecule type" value="Genomic_DNA"/>
</dbReference>
<proteinExistence type="inferred from homology"/>
<evidence type="ECO:0000256" key="7">
    <source>
        <dbReference type="ARBA" id="ARBA00022840"/>
    </source>
</evidence>
<dbReference type="SUPFAM" id="SSF55681">
    <property type="entry name" value="Class II aaRS and biotin synthetases"/>
    <property type="match status" value="1"/>
</dbReference>
<keyword evidence="7" id="KW-0067">ATP-binding</keyword>
<keyword evidence="4" id="KW-0963">Cytoplasm</keyword>
<comment type="catalytic activity">
    <reaction evidence="10">
        <text>tRNA(Gly) + glycine + ATP = glycyl-tRNA(Gly) + AMP + diphosphate</text>
        <dbReference type="Rhea" id="RHEA:16013"/>
        <dbReference type="Rhea" id="RHEA-COMP:9664"/>
        <dbReference type="Rhea" id="RHEA-COMP:9683"/>
        <dbReference type="ChEBI" id="CHEBI:30616"/>
        <dbReference type="ChEBI" id="CHEBI:33019"/>
        <dbReference type="ChEBI" id="CHEBI:57305"/>
        <dbReference type="ChEBI" id="CHEBI:78442"/>
        <dbReference type="ChEBI" id="CHEBI:78522"/>
        <dbReference type="ChEBI" id="CHEBI:456215"/>
        <dbReference type="EC" id="6.1.1.14"/>
    </reaction>
</comment>
<dbReference type="HAMAP" id="MF_00254">
    <property type="entry name" value="Gly_tRNA_synth_alpha"/>
    <property type="match status" value="1"/>
</dbReference>
<keyword evidence="5" id="KW-0436">Ligase</keyword>
<dbReference type="InterPro" id="IPR045864">
    <property type="entry name" value="aa-tRNA-synth_II/BPL/LPL"/>
</dbReference>
<dbReference type="Pfam" id="PF02091">
    <property type="entry name" value="tRNA-synt_2e"/>
    <property type="match status" value="1"/>
</dbReference>
<keyword evidence="13" id="KW-1185">Reference proteome</keyword>
<dbReference type="Proteomes" id="UP001300502">
    <property type="component" value="Unassembled WGS sequence"/>
</dbReference>
<dbReference type="PANTHER" id="PTHR30075">
    <property type="entry name" value="GLYCYL-TRNA SYNTHETASE"/>
    <property type="match status" value="1"/>
</dbReference>
<evidence type="ECO:0000256" key="6">
    <source>
        <dbReference type="ARBA" id="ARBA00022741"/>
    </source>
</evidence>
<dbReference type="NCBIfam" id="NF006827">
    <property type="entry name" value="PRK09348.1"/>
    <property type="match status" value="1"/>
</dbReference>
<keyword evidence="9" id="KW-0030">Aminoacyl-tRNA synthetase</keyword>
<name>A0AAV9I8W2_9RHOD</name>